<evidence type="ECO:0000313" key="9">
    <source>
        <dbReference type="Proteomes" id="UP001341840"/>
    </source>
</evidence>
<protein>
    <recommendedName>
        <fullName evidence="7">Kinesin motor domain-containing protein</fullName>
    </recommendedName>
</protein>
<keyword evidence="3" id="KW-0067">ATP-binding</keyword>
<dbReference type="InterPro" id="IPR001752">
    <property type="entry name" value="Kinesin_motor_dom"/>
</dbReference>
<evidence type="ECO:0000256" key="4">
    <source>
        <dbReference type="ARBA" id="ARBA00023054"/>
    </source>
</evidence>
<evidence type="ECO:0000256" key="3">
    <source>
        <dbReference type="ARBA" id="ARBA00022840"/>
    </source>
</evidence>
<feature type="domain" description="Kinesin motor" evidence="7">
    <location>
        <begin position="1"/>
        <end position="68"/>
    </location>
</feature>
<sequence length="68" mass="7707">LRRRLKKGKKHSAPASSPYFLGCFLSWSLGPASANDELREDVKRGVYVENLSEFEVQSVSDILRLLIQ</sequence>
<evidence type="ECO:0000256" key="2">
    <source>
        <dbReference type="ARBA" id="ARBA00022741"/>
    </source>
</evidence>
<dbReference type="EMBL" id="JASCZI010272897">
    <property type="protein sequence ID" value="MED6223771.1"/>
    <property type="molecule type" value="Genomic_DNA"/>
</dbReference>
<reference evidence="8 9" key="1">
    <citation type="journal article" date="2023" name="Plants (Basel)">
        <title>Bridging the Gap: Combining Genomics and Transcriptomics Approaches to Understand Stylosanthes scabra, an Orphan Legume from the Brazilian Caatinga.</title>
        <authorList>
            <person name="Ferreira-Neto J.R.C."/>
            <person name="da Silva M.D."/>
            <person name="Binneck E."/>
            <person name="de Melo N.F."/>
            <person name="da Silva R.H."/>
            <person name="de Melo A.L.T.M."/>
            <person name="Pandolfi V."/>
            <person name="Bustamante F.O."/>
            <person name="Brasileiro-Vidal A.C."/>
            <person name="Benko-Iseppon A.M."/>
        </authorList>
    </citation>
    <scope>NUCLEOTIDE SEQUENCE [LARGE SCALE GENOMIC DNA]</scope>
    <source>
        <tissue evidence="8">Leaves</tissue>
    </source>
</reference>
<dbReference type="PANTHER" id="PTHR37739:SF8">
    <property type="entry name" value="KINESIN-LIKE PROTEIN KIN-12D"/>
    <property type="match status" value="1"/>
</dbReference>
<evidence type="ECO:0000256" key="5">
    <source>
        <dbReference type="ARBA" id="ARBA00023175"/>
    </source>
</evidence>
<dbReference type="PANTHER" id="PTHR37739">
    <property type="entry name" value="KINESIN-LIKE PROTEIN KIN-12D"/>
    <property type="match status" value="1"/>
</dbReference>
<evidence type="ECO:0000259" key="7">
    <source>
        <dbReference type="PROSITE" id="PS50067"/>
    </source>
</evidence>
<evidence type="ECO:0000256" key="6">
    <source>
        <dbReference type="PROSITE-ProRule" id="PRU00283"/>
    </source>
</evidence>
<dbReference type="PROSITE" id="PS50067">
    <property type="entry name" value="KINESIN_MOTOR_2"/>
    <property type="match status" value="1"/>
</dbReference>
<comment type="caution">
    <text evidence="6">Lacks conserved residue(s) required for the propagation of feature annotation.</text>
</comment>
<keyword evidence="4" id="KW-0175">Coiled coil</keyword>
<gene>
    <name evidence="8" type="ORF">PIB30_077318</name>
</gene>
<keyword evidence="1" id="KW-0493">Microtubule</keyword>
<proteinExistence type="inferred from homology"/>
<organism evidence="8 9">
    <name type="scientific">Stylosanthes scabra</name>
    <dbReference type="NCBI Taxonomy" id="79078"/>
    <lineage>
        <taxon>Eukaryota</taxon>
        <taxon>Viridiplantae</taxon>
        <taxon>Streptophyta</taxon>
        <taxon>Embryophyta</taxon>
        <taxon>Tracheophyta</taxon>
        <taxon>Spermatophyta</taxon>
        <taxon>Magnoliopsida</taxon>
        <taxon>eudicotyledons</taxon>
        <taxon>Gunneridae</taxon>
        <taxon>Pentapetalae</taxon>
        <taxon>rosids</taxon>
        <taxon>fabids</taxon>
        <taxon>Fabales</taxon>
        <taxon>Fabaceae</taxon>
        <taxon>Papilionoideae</taxon>
        <taxon>50 kb inversion clade</taxon>
        <taxon>dalbergioids sensu lato</taxon>
        <taxon>Dalbergieae</taxon>
        <taxon>Pterocarpus clade</taxon>
        <taxon>Stylosanthes</taxon>
    </lineage>
</organism>
<comment type="caution">
    <text evidence="8">The sequence shown here is derived from an EMBL/GenBank/DDBJ whole genome shotgun (WGS) entry which is preliminary data.</text>
</comment>
<keyword evidence="9" id="KW-1185">Reference proteome</keyword>
<comment type="similarity">
    <text evidence="6">Belongs to the TRAFAC class myosin-kinesin ATPase superfamily. Kinesin family.</text>
</comment>
<feature type="non-terminal residue" evidence="8">
    <location>
        <position position="1"/>
    </location>
</feature>
<dbReference type="Proteomes" id="UP001341840">
    <property type="component" value="Unassembled WGS sequence"/>
</dbReference>
<evidence type="ECO:0000313" key="8">
    <source>
        <dbReference type="EMBL" id="MED6223771.1"/>
    </source>
</evidence>
<keyword evidence="5" id="KW-0505">Motor protein</keyword>
<keyword evidence="2" id="KW-0547">Nucleotide-binding</keyword>
<evidence type="ECO:0000256" key="1">
    <source>
        <dbReference type="ARBA" id="ARBA00022701"/>
    </source>
</evidence>
<accession>A0ABU6ZP92</accession>
<name>A0ABU6ZP92_9FABA</name>
<dbReference type="InterPro" id="IPR044986">
    <property type="entry name" value="KIF15/KIN-12"/>
</dbReference>